<feature type="transmembrane region" description="Helical" evidence="5">
    <location>
        <begin position="270"/>
        <end position="288"/>
    </location>
</feature>
<dbReference type="GO" id="GO:0008273">
    <property type="term" value="F:calcium, potassium:sodium antiporter activity"/>
    <property type="evidence" value="ECO:0007669"/>
    <property type="project" value="TreeGrafter"/>
</dbReference>
<dbReference type="PANTHER" id="PTHR10846">
    <property type="entry name" value="SODIUM/POTASSIUM/CALCIUM EXCHANGER"/>
    <property type="match status" value="1"/>
</dbReference>
<feature type="transmembrane region" description="Helical" evidence="5">
    <location>
        <begin position="128"/>
        <end position="146"/>
    </location>
</feature>
<evidence type="ECO:0000259" key="6">
    <source>
        <dbReference type="Pfam" id="PF01699"/>
    </source>
</evidence>
<evidence type="ECO:0000256" key="1">
    <source>
        <dbReference type="ARBA" id="ARBA00004141"/>
    </source>
</evidence>
<comment type="caution">
    <text evidence="7">The sequence shown here is derived from an EMBL/GenBank/DDBJ whole genome shotgun (WGS) entry which is preliminary data.</text>
</comment>
<keyword evidence="4 5" id="KW-0472">Membrane</keyword>
<evidence type="ECO:0000256" key="4">
    <source>
        <dbReference type="ARBA" id="ARBA00023136"/>
    </source>
</evidence>
<sequence length="318" mass="34148">MILHIVQFFISVCLLYVSGRWLVNGLSKVAGILKWKKFTLSFLVMAFAASLPNLFVGISSALRGIPELSFGDVMGGNVIDLTLAIGLAALFAKRGIPARGKTVQYSAFFAVASALAPALLIVDGTISRFDGILLFMLFASYIVWLSEGDNRFKKTSESEEVGVKATAKIFFGNALRIIAGVALIIIAAEGIMRSALFFAHEWNISIGLIGILIVGLGNALPETYFAILSARKGETDMILGDMLSSIIVPATLILSIVSMIHPIVLEGISSFMLVLAFLVLGGCAFLWSARSGKKLSRKEGIFLVCVYLLFIALEVGSL</sequence>
<organism evidence="7 8">
    <name type="scientific">Candidatus Jorgensenbacteria bacterium RIFCSPLOWO2_01_FULL_45_25b</name>
    <dbReference type="NCBI Taxonomy" id="1798471"/>
    <lineage>
        <taxon>Bacteria</taxon>
        <taxon>Candidatus Joergenseniibacteriota</taxon>
    </lineage>
</organism>
<feature type="transmembrane region" description="Helical" evidence="5">
    <location>
        <begin position="174"/>
        <end position="196"/>
    </location>
</feature>
<evidence type="ECO:0000313" key="7">
    <source>
        <dbReference type="EMBL" id="OGG42464.1"/>
    </source>
</evidence>
<reference evidence="7 8" key="1">
    <citation type="journal article" date="2016" name="Nat. Commun.">
        <title>Thousands of microbial genomes shed light on interconnected biogeochemical processes in an aquifer system.</title>
        <authorList>
            <person name="Anantharaman K."/>
            <person name="Brown C.T."/>
            <person name="Hug L.A."/>
            <person name="Sharon I."/>
            <person name="Castelle C.J."/>
            <person name="Probst A.J."/>
            <person name="Thomas B.C."/>
            <person name="Singh A."/>
            <person name="Wilkins M.J."/>
            <person name="Karaoz U."/>
            <person name="Brodie E.L."/>
            <person name="Williams K.H."/>
            <person name="Hubbard S.S."/>
            <person name="Banfield J.F."/>
        </authorList>
    </citation>
    <scope>NUCLEOTIDE SEQUENCE [LARGE SCALE GENOMIC DNA]</scope>
</reference>
<evidence type="ECO:0000313" key="8">
    <source>
        <dbReference type="Proteomes" id="UP000176996"/>
    </source>
</evidence>
<dbReference type="Proteomes" id="UP000176996">
    <property type="component" value="Unassembled WGS sequence"/>
</dbReference>
<dbReference type="AlphaFoldDB" id="A0A1F6BZS9"/>
<proteinExistence type="predicted"/>
<feature type="transmembrane region" description="Helical" evidence="5">
    <location>
        <begin position="74"/>
        <end position="91"/>
    </location>
</feature>
<evidence type="ECO:0000256" key="3">
    <source>
        <dbReference type="ARBA" id="ARBA00022989"/>
    </source>
</evidence>
<feature type="transmembrane region" description="Helical" evidence="5">
    <location>
        <begin position="242"/>
        <end position="264"/>
    </location>
</feature>
<dbReference type="Pfam" id="PF01699">
    <property type="entry name" value="Na_Ca_ex"/>
    <property type="match status" value="2"/>
</dbReference>
<feature type="transmembrane region" description="Helical" evidence="5">
    <location>
        <begin position="38"/>
        <end position="62"/>
    </location>
</feature>
<feature type="transmembrane region" description="Helical" evidence="5">
    <location>
        <begin position="202"/>
        <end position="221"/>
    </location>
</feature>
<name>A0A1F6BZS9_9BACT</name>
<evidence type="ECO:0000256" key="2">
    <source>
        <dbReference type="ARBA" id="ARBA00022692"/>
    </source>
</evidence>
<dbReference type="Gene3D" id="1.20.1420.30">
    <property type="entry name" value="NCX, central ion-binding region"/>
    <property type="match status" value="1"/>
</dbReference>
<dbReference type="InterPro" id="IPR044880">
    <property type="entry name" value="NCX_ion-bd_dom_sf"/>
</dbReference>
<accession>A0A1F6BZS9</accession>
<dbReference type="InterPro" id="IPR004837">
    <property type="entry name" value="NaCa_Exmemb"/>
</dbReference>
<feature type="domain" description="Sodium/calcium exchanger membrane region" evidence="6">
    <location>
        <begin position="176"/>
        <end position="313"/>
    </location>
</feature>
<evidence type="ECO:0000256" key="5">
    <source>
        <dbReference type="SAM" id="Phobius"/>
    </source>
</evidence>
<dbReference type="STRING" id="1798471.A3A21_02635"/>
<dbReference type="InterPro" id="IPR004481">
    <property type="entry name" value="K/Na/Ca-exchanger"/>
</dbReference>
<dbReference type="EMBL" id="MFKK01000002">
    <property type="protein sequence ID" value="OGG42464.1"/>
    <property type="molecule type" value="Genomic_DNA"/>
</dbReference>
<feature type="transmembrane region" description="Helical" evidence="5">
    <location>
        <begin position="103"/>
        <end position="122"/>
    </location>
</feature>
<keyword evidence="2 5" id="KW-0812">Transmembrane</keyword>
<comment type="subcellular location">
    <subcellularLocation>
        <location evidence="1">Membrane</location>
        <topology evidence="1">Multi-pass membrane protein</topology>
    </subcellularLocation>
</comment>
<feature type="transmembrane region" description="Helical" evidence="5">
    <location>
        <begin position="300"/>
        <end position="317"/>
    </location>
</feature>
<gene>
    <name evidence="7" type="ORF">A3A21_02635</name>
</gene>
<keyword evidence="3 5" id="KW-1133">Transmembrane helix</keyword>
<feature type="domain" description="Sodium/calcium exchanger membrane region" evidence="6">
    <location>
        <begin position="4"/>
        <end position="145"/>
    </location>
</feature>
<dbReference type="GO" id="GO:0005262">
    <property type="term" value="F:calcium channel activity"/>
    <property type="evidence" value="ECO:0007669"/>
    <property type="project" value="TreeGrafter"/>
</dbReference>
<dbReference type="GO" id="GO:0005886">
    <property type="term" value="C:plasma membrane"/>
    <property type="evidence" value="ECO:0007669"/>
    <property type="project" value="TreeGrafter"/>
</dbReference>
<protein>
    <recommendedName>
        <fullName evidence="6">Sodium/calcium exchanger membrane region domain-containing protein</fullName>
    </recommendedName>
</protein>
<feature type="transmembrane region" description="Helical" evidence="5">
    <location>
        <begin position="6"/>
        <end position="26"/>
    </location>
</feature>
<dbReference type="PANTHER" id="PTHR10846:SF8">
    <property type="entry name" value="INNER MEMBRANE PROTEIN YRBG"/>
    <property type="match status" value="1"/>
</dbReference>
<dbReference type="GO" id="GO:0006874">
    <property type="term" value="P:intracellular calcium ion homeostasis"/>
    <property type="evidence" value="ECO:0007669"/>
    <property type="project" value="TreeGrafter"/>
</dbReference>